<dbReference type="InterPro" id="IPR015814">
    <property type="entry name" value="Pgluconate_DH_NAD-bd_C"/>
</dbReference>
<evidence type="ECO:0008006" key="5">
    <source>
        <dbReference type="Google" id="ProtNLM"/>
    </source>
</evidence>
<dbReference type="SUPFAM" id="SSF48179">
    <property type="entry name" value="6-phosphogluconate dehydrogenase C-terminal domain-like"/>
    <property type="match status" value="1"/>
</dbReference>
<dbReference type="EMBL" id="CP138580">
    <property type="protein sequence ID" value="WPG97813.1"/>
    <property type="molecule type" value="Genomic_DNA"/>
</dbReference>
<feature type="domain" description="6-phosphogluconate dehydrogenase NADP-binding" evidence="1">
    <location>
        <begin position="20"/>
        <end position="151"/>
    </location>
</feature>
<dbReference type="InterPro" id="IPR036291">
    <property type="entry name" value="NAD(P)-bd_dom_sf"/>
</dbReference>
<dbReference type="InterPro" id="IPR013328">
    <property type="entry name" value="6PGD_dom2"/>
</dbReference>
<dbReference type="Pfam" id="PF03446">
    <property type="entry name" value="NAD_binding_2"/>
    <property type="match status" value="1"/>
</dbReference>
<gene>
    <name evidence="3" type="ORF">R9X50_00059400</name>
</gene>
<reference evidence="3 4" key="1">
    <citation type="submission" date="2023-11" db="EMBL/GenBank/DDBJ databases">
        <title>An acidophilic fungus is an integral part of prey digestion in a carnivorous sundew plant.</title>
        <authorList>
            <person name="Tsai I.J."/>
        </authorList>
    </citation>
    <scope>NUCLEOTIDE SEQUENCE [LARGE SCALE GENOMIC DNA]</scope>
    <source>
        <strain evidence="3">169a</strain>
    </source>
</reference>
<evidence type="ECO:0000313" key="3">
    <source>
        <dbReference type="EMBL" id="WPG97813.1"/>
    </source>
</evidence>
<dbReference type="Gene3D" id="1.10.1040.10">
    <property type="entry name" value="N-(1-d-carboxylethyl)-l-norvaline Dehydrogenase, domain 2"/>
    <property type="match status" value="1"/>
</dbReference>
<dbReference type="Proteomes" id="UP001303373">
    <property type="component" value="Chromosome 1"/>
</dbReference>
<evidence type="ECO:0000313" key="4">
    <source>
        <dbReference type="Proteomes" id="UP001303373"/>
    </source>
</evidence>
<evidence type="ECO:0000259" key="1">
    <source>
        <dbReference type="Pfam" id="PF03446"/>
    </source>
</evidence>
<keyword evidence="4" id="KW-1185">Reference proteome</keyword>
<name>A0AAQ3LXK2_9PEZI</name>
<dbReference type="Gene3D" id="3.40.50.720">
    <property type="entry name" value="NAD(P)-binding Rossmann-like Domain"/>
    <property type="match status" value="1"/>
</dbReference>
<dbReference type="Pfam" id="PF09130">
    <property type="entry name" value="DUF1932"/>
    <property type="match status" value="1"/>
</dbReference>
<proteinExistence type="predicted"/>
<sequence length="328" mass="35507">MVDSMASNGSPLATVAIQSIGDMGGGIARLLIANGYRVITNARGRSQATHERIKRLSIELVNDDEALCNSADYILSIVPPKDALANAKRIATATSKPAFKKRTSPLYFLDLNAISPESAREISNVFDEFSTDIRVMDGGIIGGPPKKVENGEWDVPSIPVSGPYQLSQSQPSGEHLAKVLHVKHVNETIGSATGLKICFAALSKGFTALAIQSFTTAHNLGVLYELKEHLESSNPRAARAVERGLPSMPPKAYRWVHEMEEIARTFESDGGFSQSESPFRAIARIYDLVANGTELGKELTDSRNRGKTAEDVVLLMSEGNAKRKVKTD</sequence>
<dbReference type="InterPro" id="IPR006115">
    <property type="entry name" value="6PGDH_NADP-bd"/>
</dbReference>
<evidence type="ECO:0000259" key="2">
    <source>
        <dbReference type="Pfam" id="PF09130"/>
    </source>
</evidence>
<feature type="domain" description="Phosphogluconate dehydrogenase NAD-binding putative C-terminal" evidence="2">
    <location>
        <begin position="217"/>
        <end position="288"/>
    </location>
</feature>
<dbReference type="SUPFAM" id="SSF51735">
    <property type="entry name" value="NAD(P)-binding Rossmann-fold domains"/>
    <property type="match status" value="1"/>
</dbReference>
<organism evidence="3 4">
    <name type="scientific">Acrodontium crateriforme</name>
    <dbReference type="NCBI Taxonomy" id="150365"/>
    <lineage>
        <taxon>Eukaryota</taxon>
        <taxon>Fungi</taxon>
        <taxon>Dikarya</taxon>
        <taxon>Ascomycota</taxon>
        <taxon>Pezizomycotina</taxon>
        <taxon>Dothideomycetes</taxon>
        <taxon>Dothideomycetidae</taxon>
        <taxon>Mycosphaerellales</taxon>
        <taxon>Teratosphaeriaceae</taxon>
        <taxon>Acrodontium</taxon>
    </lineage>
</organism>
<protein>
    <recommendedName>
        <fullName evidence="5">6-phosphogluconate dehydrogenase C-terminal domain-like protein</fullName>
    </recommendedName>
</protein>
<accession>A0AAQ3LXK2</accession>
<dbReference type="InterPro" id="IPR008927">
    <property type="entry name" value="6-PGluconate_DH-like_C_sf"/>
</dbReference>
<dbReference type="AlphaFoldDB" id="A0AAQ3LXK2"/>